<feature type="transmembrane region" description="Helical" evidence="5">
    <location>
        <begin position="136"/>
        <end position="155"/>
    </location>
</feature>
<dbReference type="GO" id="GO:0016020">
    <property type="term" value="C:membrane"/>
    <property type="evidence" value="ECO:0007669"/>
    <property type="project" value="UniProtKB-SubCell"/>
</dbReference>
<evidence type="ECO:0000256" key="2">
    <source>
        <dbReference type="ARBA" id="ARBA00022692"/>
    </source>
</evidence>
<dbReference type="Proteomes" id="UP001497497">
    <property type="component" value="Unassembled WGS sequence"/>
</dbReference>
<feature type="transmembrane region" description="Helical" evidence="5">
    <location>
        <begin position="104"/>
        <end position="124"/>
    </location>
</feature>
<dbReference type="Gene3D" id="1.20.1070.10">
    <property type="entry name" value="Rhodopsin 7-helix transmembrane proteins"/>
    <property type="match status" value="1"/>
</dbReference>
<proteinExistence type="predicted"/>
<name>A0AAV2I145_LYMST</name>
<feature type="transmembrane region" description="Helical" evidence="5">
    <location>
        <begin position="12"/>
        <end position="38"/>
    </location>
</feature>
<accession>A0AAV2I145</accession>
<dbReference type="EMBL" id="CAXITT010000379">
    <property type="protein sequence ID" value="CAL1540386.1"/>
    <property type="molecule type" value="Genomic_DNA"/>
</dbReference>
<reference evidence="7 8" key="1">
    <citation type="submission" date="2024-04" db="EMBL/GenBank/DDBJ databases">
        <authorList>
            <consortium name="Genoscope - CEA"/>
            <person name="William W."/>
        </authorList>
    </citation>
    <scope>NUCLEOTIDE SEQUENCE [LARGE SCALE GENOMIC DNA]</scope>
</reference>
<evidence type="ECO:0000256" key="3">
    <source>
        <dbReference type="ARBA" id="ARBA00022989"/>
    </source>
</evidence>
<evidence type="ECO:0000256" key="1">
    <source>
        <dbReference type="ARBA" id="ARBA00004370"/>
    </source>
</evidence>
<dbReference type="PROSITE" id="PS50262">
    <property type="entry name" value="G_PROTEIN_RECEP_F1_2"/>
    <property type="match status" value="1"/>
</dbReference>
<dbReference type="InterPro" id="IPR000276">
    <property type="entry name" value="GPCR_Rhodpsn"/>
</dbReference>
<keyword evidence="8" id="KW-1185">Reference proteome</keyword>
<feature type="non-terminal residue" evidence="7">
    <location>
        <position position="1"/>
    </location>
</feature>
<feature type="transmembrane region" description="Helical" evidence="5">
    <location>
        <begin position="282"/>
        <end position="306"/>
    </location>
</feature>
<comment type="caution">
    <text evidence="7">The sequence shown here is derived from an EMBL/GenBank/DDBJ whole genome shotgun (WGS) entry which is preliminary data.</text>
</comment>
<evidence type="ECO:0000313" key="8">
    <source>
        <dbReference type="Proteomes" id="UP001497497"/>
    </source>
</evidence>
<evidence type="ECO:0000256" key="4">
    <source>
        <dbReference type="ARBA" id="ARBA00023136"/>
    </source>
</evidence>
<dbReference type="InterPro" id="IPR052954">
    <property type="entry name" value="GPCR-Ligand_Int"/>
</dbReference>
<evidence type="ECO:0000256" key="5">
    <source>
        <dbReference type="SAM" id="Phobius"/>
    </source>
</evidence>
<dbReference type="PANTHER" id="PTHR46641">
    <property type="entry name" value="FMRFAMIDE RECEPTOR-RELATED"/>
    <property type="match status" value="1"/>
</dbReference>
<dbReference type="Pfam" id="PF00001">
    <property type="entry name" value="7tm_1"/>
    <property type="match status" value="1"/>
</dbReference>
<protein>
    <recommendedName>
        <fullName evidence="6">G-protein coupled receptors family 1 profile domain-containing protein</fullName>
    </recommendedName>
</protein>
<dbReference type="GO" id="GO:0004930">
    <property type="term" value="F:G protein-coupled receptor activity"/>
    <property type="evidence" value="ECO:0007669"/>
    <property type="project" value="InterPro"/>
</dbReference>
<sequence length="330" mass="36935">NPLVSYVTYDNVLMVCLLFLGEIFAIFGIAANIINIAVFVRQGLSETINISFASLSASNIGALVTFQWYSVCVNPWFLRADIPFLPMDIQTLTAGYPHNYFSRVAGFITAFVAFERYLCVVVPLKVRRIITKRLTIVFNIGVYVVMVMNSFPVYYVSRFDWKFEPIANKSLYGLIYAPNRHNVMRVSYFITDFIVPFSAFFVVIFCTINLGVTLKTKAVWRKSVSRPVSTSGDDMGTKEQKVVLMITTVSVLFIVSFLPLSLLLVARAVVPDLGFGGKDLNLAVLLASVALLMETVNASVSSLVYFKMSTKFRVTLLAIFGLRRNFELAS</sequence>
<keyword evidence="3 5" id="KW-1133">Transmembrane helix</keyword>
<evidence type="ECO:0000259" key="6">
    <source>
        <dbReference type="PROSITE" id="PS50262"/>
    </source>
</evidence>
<feature type="transmembrane region" description="Helical" evidence="5">
    <location>
        <begin position="193"/>
        <end position="212"/>
    </location>
</feature>
<dbReference type="PANTHER" id="PTHR46641:SF2">
    <property type="entry name" value="FMRFAMIDE RECEPTOR"/>
    <property type="match status" value="1"/>
</dbReference>
<gene>
    <name evidence="7" type="ORF">GSLYS_00014035001</name>
</gene>
<comment type="subcellular location">
    <subcellularLocation>
        <location evidence="1">Membrane</location>
    </subcellularLocation>
</comment>
<dbReference type="AlphaFoldDB" id="A0AAV2I145"/>
<dbReference type="InterPro" id="IPR017452">
    <property type="entry name" value="GPCR_Rhodpsn_7TM"/>
</dbReference>
<feature type="domain" description="G-protein coupled receptors family 1 profile" evidence="6">
    <location>
        <begin position="31"/>
        <end position="305"/>
    </location>
</feature>
<feature type="transmembrane region" description="Helical" evidence="5">
    <location>
        <begin position="242"/>
        <end position="270"/>
    </location>
</feature>
<feature type="transmembrane region" description="Helical" evidence="5">
    <location>
        <begin position="50"/>
        <end position="69"/>
    </location>
</feature>
<keyword evidence="2 5" id="KW-0812">Transmembrane</keyword>
<evidence type="ECO:0000313" key="7">
    <source>
        <dbReference type="EMBL" id="CAL1540386.1"/>
    </source>
</evidence>
<keyword evidence="4 5" id="KW-0472">Membrane</keyword>
<organism evidence="7 8">
    <name type="scientific">Lymnaea stagnalis</name>
    <name type="common">Great pond snail</name>
    <name type="synonym">Helix stagnalis</name>
    <dbReference type="NCBI Taxonomy" id="6523"/>
    <lineage>
        <taxon>Eukaryota</taxon>
        <taxon>Metazoa</taxon>
        <taxon>Spiralia</taxon>
        <taxon>Lophotrochozoa</taxon>
        <taxon>Mollusca</taxon>
        <taxon>Gastropoda</taxon>
        <taxon>Heterobranchia</taxon>
        <taxon>Euthyneura</taxon>
        <taxon>Panpulmonata</taxon>
        <taxon>Hygrophila</taxon>
        <taxon>Lymnaeoidea</taxon>
        <taxon>Lymnaeidae</taxon>
        <taxon>Lymnaea</taxon>
    </lineage>
</organism>
<dbReference type="SUPFAM" id="SSF81321">
    <property type="entry name" value="Family A G protein-coupled receptor-like"/>
    <property type="match status" value="1"/>
</dbReference>